<organism evidence="6 7">
    <name type="scientific">Glonium stellatum</name>
    <dbReference type="NCBI Taxonomy" id="574774"/>
    <lineage>
        <taxon>Eukaryota</taxon>
        <taxon>Fungi</taxon>
        <taxon>Dikarya</taxon>
        <taxon>Ascomycota</taxon>
        <taxon>Pezizomycotina</taxon>
        <taxon>Dothideomycetes</taxon>
        <taxon>Pleosporomycetidae</taxon>
        <taxon>Gloniales</taxon>
        <taxon>Gloniaceae</taxon>
        <taxon>Glonium</taxon>
    </lineage>
</organism>
<evidence type="ECO:0000256" key="3">
    <source>
        <dbReference type="ARBA" id="ARBA00022598"/>
    </source>
</evidence>
<reference evidence="6 7" key="1">
    <citation type="journal article" date="2016" name="Nat. Commun.">
        <title>Ectomycorrhizal ecology is imprinted in the genome of the dominant symbiotic fungus Cenococcum geophilum.</title>
        <authorList>
            <consortium name="DOE Joint Genome Institute"/>
            <person name="Peter M."/>
            <person name="Kohler A."/>
            <person name="Ohm R.A."/>
            <person name="Kuo A."/>
            <person name="Krutzmann J."/>
            <person name="Morin E."/>
            <person name="Arend M."/>
            <person name="Barry K.W."/>
            <person name="Binder M."/>
            <person name="Choi C."/>
            <person name="Clum A."/>
            <person name="Copeland A."/>
            <person name="Grisel N."/>
            <person name="Haridas S."/>
            <person name="Kipfer T."/>
            <person name="LaButti K."/>
            <person name="Lindquist E."/>
            <person name="Lipzen A."/>
            <person name="Maire R."/>
            <person name="Meier B."/>
            <person name="Mihaltcheva S."/>
            <person name="Molinier V."/>
            <person name="Murat C."/>
            <person name="Poggeler S."/>
            <person name="Quandt C.A."/>
            <person name="Sperisen C."/>
            <person name="Tritt A."/>
            <person name="Tisserant E."/>
            <person name="Crous P.W."/>
            <person name="Henrissat B."/>
            <person name="Nehls U."/>
            <person name="Egli S."/>
            <person name="Spatafora J.W."/>
            <person name="Grigoriev I.V."/>
            <person name="Martin F.M."/>
        </authorList>
    </citation>
    <scope>NUCLEOTIDE SEQUENCE [LARGE SCALE GENOMIC DNA]</scope>
    <source>
        <strain evidence="6 7">CBS 207.34</strain>
    </source>
</reference>
<dbReference type="SUPFAM" id="SSF47336">
    <property type="entry name" value="ACP-like"/>
    <property type="match status" value="2"/>
</dbReference>
<dbReference type="GO" id="GO:0016874">
    <property type="term" value="F:ligase activity"/>
    <property type="evidence" value="ECO:0007669"/>
    <property type="project" value="UniProtKB-KW"/>
</dbReference>
<dbReference type="GO" id="GO:0043041">
    <property type="term" value="P:amino acid activation for nonribosomal peptide biosynthetic process"/>
    <property type="evidence" value="ECO:0007669"/>
    <property type="project" value="TreeGrafter"/>
</dbReference>
<dbReference type="InterPro" id="IPR020806">
    <property type="entry name" value="PKS_PP-bd"/>
</dbReference>
<dbReference type="PROSITE" id="PS00012">
    <property type="entry name" value="PHOSPHOPANTETHEINE"/>
    <property type="match status" value="1"/>
</dbReference>
<evidence type="ECO:0000259" key="5">
    <source>
        <dbReference type="PROSITE" id="PS50075"/>
    </source>
</evidence>
<evidence type="ECO:0000256" key="2">
    <source>
        <dbReference type="ARBA" id="ARBA00022553"/>
    </source>
</evidence>
<accession>A0A8E2JP27</accession>
<dbReference type="GO" id="GO:0005737">
    <property type="term" value="C:cytoplasm"/>
    <property type="evidence" value="ECO:0007669"/>
    <property type="project" value="TreeGrafter"/>
</dbReference>
<keyword evidence="7" id="KW-1185">Reference proteome</keyword>
<dbReference type="InterPro" id="IPR045851">
    <property type="entry name" value="AMP-bd_C_sf"/>
</dbReference>
<name>A0A8E2JP27_9PEZI</name>
<dbReference type="SUPFAM" id="SSF56801">
    <property type="entry name" value="Acetyl-CoA synthetase-like"/>
    <property type="match status" value="2"/>
</dbReference>
<comment type="similarity">
    <text evidence="4">Belongs to the NRP synthetase family.</text>
</comment>
<gene>
    <name evidence="6" type="ORF">AOQ84DRAFT_416366</name>
</gene>
<dbReference type="Pfam" id="PF00501">
    <property type="entry name" value="AMP-binding"/>
    <property type="match status" value="1"/>
</dbReference>
<evidence type="ECO:0000256" key="4">
    <source>
        <dbReference type="ARBA" id="ARBA00029454"/>
    </source>
</evidence>
<dbReference type="FunFam" id="3.30.300.30:FF:000015">
    <property type="entry name" value="Nonribosomal peptide synthase SidD"/>
    <property type="match status" value="1"/>
</dbReference>
<dbReference type="PROSITE" id="PS00455">
    <property type="entry name" value="AMP_BINDING"/>
    <property type="match status" value="1"/>
</dbReference>
<dbReference type="CDD" id="cd19545">
    <property type="entry name" value="FUM14_C_NRPS-like"/>
    <property type="match status" value="1"/>
</dbReference>
<dbReference type="GO" id="GO:0044550">
    <property type="term" value="P:secondary metabolite biosynthetic process"/>
    <property type="evidence" value="ECO:0007669"/>
    <property type="project" value="TreeGrafter"/>
</dbReference>
<dbReference type="Gene3D" id="1.10.1200.10">
    <property type="entry name" value="ACP-like"/>
    <property type="match status" value="2"/>
</dbReference>
<dbReference type="Gene3D" id="3.30.559.10">
    <property type="entry name" value="Chloramphenicol acetyltransferase-like domain"/>
    <property type="match status" value="2"/>
</dbReference>
<dbReference type="FunFam" id="3.30.559.30:FF:000003">
    <property type="entry name" value="Nonribosomal peptide synthase SidD"/>
    <property type="match status" value="1"/>
</dbReference>
<dbReference type="InterPro" id="IPR000873">
    <property type="entry name" value="AMP-dep_synth/lig_dom"/>
</dbReference>
<dbReference type="GO" id="GO:0031177">
    <property type="term" value="F:phosphopantetheine binding"/>
    <property type="evidence" value="ECO:0007669"/>
    <property type="project" value="InterPro"/>
</dbReference>
<dbReference type="InterPro" id="IPR006162">
    <property type="entry name" value="Ppantetheine_attach_site"/>
</dbReference>
<dbReference type="InterPro" id="IPR023213">
    <property type="entry name" value="CAT-like_dom_sf"/>
</dbReference>
<feature type="domain" description="Carrier" evidence="5">
    <location>
        <begin position="1242"/>
        <end position="1318"/>
    </location>
</feature>
<dbReference type="SMART" id="SM00823">
    <property type="entry name" value="PKS_PP"/>
    <property type="match status" value="2"/>
</dbReference>
<dbReference type="CDD" id="cd05918">
    <property type="entry name" value="A_NRPS_SidN3_like"/>
    <property type="match status" value="1"/>
</dbReference>
<dbReference type="Gene3D" id="3.30.559.30">
    <property type="entry name" value="Nonribosomal peptide synthetase, condensation domain"/>
    <property type="match status" value="2"/>
</dbReference>
<feature type="domain" description="Carrier" evidence="5">
    <location>
        <begin position="576"/>
        <end position="650"/>
    </location>
</feature>
<dbReference type="InterPro" id="IPR036736">
    <property type="entry name" value="ACP-like_sf"/>
</dbReference>
<evidence type="ECO:0000313" key="6">
    <source>
        <dbReference type="EMBL" id="OCL04400.1"/>
    </source>
</evidence>
<dbReference type="Gene3D" id="2.30.38.10">
    <property type="entry name" value="Luciferase, Domain 3"/>
    <property type="match status" value="1"/>
</dbReference>
<dbReference type="SUPFAM" id="SSF52777">
    <property type="entry name" value="CoA-dependent acyltransferases"/>
    <property type="match status" value="4"/>
</dbReference>
<sequence>MAARKRELTEQEMAEIWRWNGNVPPSIAKCMHDLVAERVKQCPTSPAVCAWDGQLTYEELELLSTQLAHKLSVLQVGVGSIVPLCFEKSMWTVVAVLAVMKTGGAFVLMDPSQPEARLQAIVGQVRARTILTSKLQSGLGFRIAPGSKLVAVGQEYFLSGNEPISSNFSPVPPSATLYVIFTSGSTGKPKGVVISHENYTSGALPRSLAVGYEATSRVLDFASYAFDVSIDCMLCTLIHGGCICVPSDEERVNDLGGAILRMKVNMAHMTPSVARILDPGILSSLKILGLGGESVSAGDASSWSQLTKVVIAYGPSECTVGCTINNDIALGRQYTSIGKGVGGITWIADPTDHDYLVPIGAVGELLVEGPIVGQGYLGDPEKTSMVFIESPAWLLEGIQSCSGRRGRLYKTGDLVKYDPDGSGSIIFVGRKDSQVKLRGQRVELGEVEYHLRAQLPEGVNAVAEVITPNGEGREPMLVAFISMQSPDGKRTLMGELGVGAETLLWSVEMRAMFAGVNKAVAKVLPRYMVPSAYIPVASLPMMVSGKTDRKRLRELGFTMTQQQLAMLRAKDTENNRPKTVMECNLQNIWSRLLNNDKIDVNDNFFSLGGDSITAMKLVTAARTEGLSLTVADVLSYPTLSEMALAANSADTAQEDEVPAFSLLASGWETDAARAEAGQLCDLDPTFVEDIYPCTPLQEGLMALSSKFSDAYVAQRVLELLDFSTIYQFQAAWEAVVTQSPILRTRIIQTANHGLMQVVIKCSIEWASSSNLEDYLIRDRESPMGLGKPLARYAIINDAQTGKMHFAWTIHHALYDGWSTPLIIERVNRAYRGLEIIRSPVRFKTFIRYLCDIDYEASKTFWRIQLREAIGPQYPPWPSRSYTPRADALLERYVTVDRHKASGTTLATVIRGAWALIASRLSGSDDVVFGETLTGRAAPIQNIEQIEGPMITTVPVRVQVDRSASVQNYLQTIQNQGIRRIAHEHLGLQHIRRVSLDAREACNLKMGLVIQPTSQADDKIEQGPASGLVPAGDTEAAREALKFNTYALMLVCTLDPNGFLIMASFDSNTVAVTQMERVLAQLDLAVQQLCEKQSSCLSQLECLTEQDREEIWHWNRIPPALVDSDTQNLIIDRSCGFSVGRNYPSIVVPWIVDPLNYESLAPIGAVGELFIEGPISSANFIENPCWLLVGDGKNDVGRRGRLSKTGDLVRYGADGTILFMARKDAQASLQGRQIDIPFEKSFQTKTLKEQKLCRLWSRVLGIDEARIQAHDSFFNLGGDSIMAMRLVSAVRLEGFTLKVSDVFRHQGLSDMADVLEDPQLSENVFKIYAAFSAVNVQDIDTFLLEEVRPTLADPKWTIKDVLPTTLLQEGAVKASVSSPRFSMQYNLLHLDKSIDRTRLFRSCKDLVSHHEILRTTFIENSGYYFQVILDDVVIPIIQHKADSDIKTFTQRLCAADAEENISMGSLFLKFIFIEGKASQNCLIIRISHAQYDGMSLPGLLLQLRDLYIGKALPRPAPFSAYIYHMLNETVPSSYIYWQSLLAGSTMTVIRPASPTPKSPKAIAVSKKLDISHHSKDHTISTLVTAAWSLVLSRFSSTQDVVFGQVVAGRSIVLPGYDIEQIQGPCDQHVPVRIKFNPNWTGVDLLKYVQDQRVTTSSFESTGLKEIMKNCVSWPPETEFDSVVHHHDITYFDTIEFAGTECRVEALNPHAEPAQEWKVQSFSRGNDLYIEIVGSDSWMDLSASLLDSLCGAAMSLVREPDAKLF</sequence>
<keyword evidence="3" id="KW-0436">Ligase</keyword>
<dbReference type="InterPro" id="IPR009081">
    <property type="entry name" value="PP-bd_ACP"/>
</dbReference>
<dbReference type="OrthoDB" id="416786at2759"/>
<protein>
    <submittedName>
        <fullName evidence="6">Acetyl-CoA synthetase-like protein</fullName>
    </submittedName>
</protein>
<dbReference type="Gene3D" id="3.40.50.12780">
    <property type="entry name" value="N-terminal domain of ligase-like"/>
    <property type="match status" value="1"/>
</dbReference>
<evidence type="ECO:0000256" key="1">
    <source>
        <dbReference type="ARBA" id="ARBA00022450"/>
    </source>
</evidence>
<dbReference type="Gene3D" id="3.30.300.30">
    <property type="match status" value="1"/>
</dbReference>
<dbReference type="CDD" id="cd19542">
    <property type="entry name" value="CT_NRPS-like"/>
    <property type="match status" value="1"/>
</dbReference>
<dbReference type="Proteomes" id="UP000250140">
    <property type="component" value="Unassembled WGS sequence"/>
</dbReference>
<dbReference type="InterPro" id="IPR001242">
    <property type="entry name" value="Condensation_dom"/>
</dbReference>
<dbReference type="Pfam" id="PF00668">
    <property type="entry name" value="Condensation"/>
    <property type="match status" value="2"/>
</dbReference>
<evidence type="ECO:0000313" key="7">
    <source>
        <dbReference type="Proteomes" id="UP000250140"/>
    </source>
</evidence>
<dbReference type="InterPro" id="IPR042099">
    <property type="entry name" value="ANL_N_sf"/>
</dbReference>
<proteinExistence type="inferred from homology"/>
<keyword evidence="1" id="KW-0596">Phosphopantetheine</keyword>
<dbReference type="PANTHER" id="PTHR45527:SF3">
    <property type="entry name" value="SIDEROPHORE SYNTHETASE (EUROFUNG)"/>
    <property type="match status" value="1"/>
</dbReference>
<dbReference type="FunFam" id="3.40.50.12780:FF:000014">
    <property type="entry name" value="Nonribosomal peptide synthetase 1"/>
    <property type="match status" value="1"/>
</dbReference>
<dbReference type="InterPro" id="IPR020845">
    <property type="entry name" value="AMP-binding_CS"/>
</dbReference>
<dbReference type="Pfam" id="PF00550">
    <property type="entry name" value="PP-binding"/>
    <property type="match status" value="2"/>
</dbReference>
<dbReference type="PROSITE" id="PS50075">
    <property type="entry name" value="CARRIER"/>
    <property type="match status" value="2"/>
</dbReference>
<keyword evidence="2" id="KW-0597">Phosphoprotein</keyword>
<dbReference type="FunFam" id="1.10.1200.10:FF:000005">
    <property type="entry name" value="Nonribosomal peptide synthetase 1"/>
    <property type="match status" value="2"/>
</dbReference>
<dbReference type="InterPro" id="IPR010071">
    <property type="entry name" value="AA_adenyl_dom"/>
</dbReference>
<dbReference type="PANTHER" id="PTHR45527">
    <property type="entry name" value="NONRIBOSOMAL PEPTIDE SYNTHETASE"/>
    <property type="match status" value="1"/>
</dbReference>
<dbReference type="EMBL" id="KV750520">
    <property type="protein sequence ID" value="OCL04400.1"/>
    <property type="molecule type" value="Genomic_DNA"/>
</dbReference>
<dbReference type="NCBIfam" id="TIGR01733">
    <property type="entry name" value="AA-adenyl-dom"/>
    <property type="match status" value="1"/>
</dbReference>